<evidence type="ECO:0000256" key="4">
    <source>
        <dbReference type="PROSITE-ProRule" id="PRU00376"/>
    </source>
</evidence>
<dbReference type="EMBL" id="BDSA01000001">
    <property type="protein sequence ID" value="GBE58726.1"/>
    <property type="molecule type" value="Genomic_DNA"/>
</dbReference>
<sequence>MYRSTMSTKTGKRVNVRVGKQIAIGTYAFPLTTAEKKRYGSMTHRWTCLLRSPTNENMTHYVKKVQFDLDPSFLNPRRVLTTMPYEVTEVGWGEFYIGVKIFFVDESLEPVQLQHLLVLNPSDNSGSGSTSATNETFDEIIFNEPSTWFYKHLMCSSTDIVPPHKYHEHFWDHSMRDKETTCRYICCQSYFQNETYRLLAEASELSRQIQYLQEKANVIKNPTILTKANPNKPTVIGIKNVCSTPTTVPQDAPAKRDALDSNSPESSIISSYDPKLASLSPSATGVSSTPSVAAEEKLQLDDKEFGDSADGT</sequence>
<dbReference type="VEuPathDB" id="PiroplasmaDB:BOVATA_002190"/>
<evidence type="ECO:0000313" key="8">
    <source>
        <dbReference type="Proteomes" id="UP000236319"/>
    </source>
</evidence>
<dbReference type="GO" id="GO:0005634">
    <property type="term" value="C:nucleus"/>
    <property type="evidence" value="ECO:0007669"/>
    <property type="project" value="UniProtKB-SubCell"/>
</dbReference>
<feature type="compositionally biased region" description="Basic and acidic residues" evidence="5">
    <location>
        <begin position="294"/>
        <end position="306"/>
    </location>
</feature>
<accession>A0A2H6K6V5</accession>
<feature type="region of interest" description="Disordered" evidence="5">
    <location>
        <begin position="247"/>
        <end position="312"/>
    </location>
</feature>
<dbReference type="CDD" id="cd16887">
    <property type="entry name" value="YEATS"/>
    <property type="match status" value="1"/>
</dbReference>
<dbReference type="Proteomes" id="UP000236319">
    <property type="component" value="Unassembled WGS sequence"/>
</dbReference>
<comment type="subcellular location">
    <subcellularLocation>
        <location evidence="4">Nucleus</location>
    </subcellularLocation>
</comment>
<keyword evidence="1" id="KW-0805">Transcription regulation</keyword>
<evidence type="ECO:0000256" key="2">
    <source>
        <dbReference type="ARBA" id="ARBA00023163"/>
    </source>
</evidence>
<feature type="domain" description="YEATS" evidence="6">
    <location>
        <begin position="12"/>
        <end position="156"/>
    </location>
</feature>
<dbReference type="InterPro" id="IPR005033">
    <property type="entry name" value="YEATS"/>
</dbReference>
<gene>
    <name evidence="7" type="ORF">BOVATA_002190</name>
</gene>
<dbReference type="GeneID" id="39872496"/>
<organism evidence="7 8">
    <name type="scientific">Babesia ovata</name>
    <dbReference type="NCBI Taxonomy" id="189622"/>
    <lineage>
        <taxon>Eukaryota</taxon>
        <taxon>Sar</taxon>
        <taxon>Alveolata</taxon>
        <taxon>Apicomplexa</taxon>
        <taxon>Aconoidasida</taxon>
        <taxon>Piroplasmida</taxon>
        <taxon>Babesiidae</taxon>
        <taxon>Babesia</taxon>
    </lineage>
</organism>
<dbReference type="PROSITE" id="PS51037">
    <property type="entry name" value="YEATS"/>
    <property type="match status" value="1"/>
</dbReference>
<dbReference type="Gene3D" id="2.60.40.1970">
    <property type="entry name" value="YEATS domain"/>
    <property type="match status" value="1"/>
</dbReference>
<keyword evidence="2" id="KW-0804">Transcription</keyword>
<feature type="compositionally biased region" description="Low complexity" evidence="5">
    <location>
        <begin position="261"/>
        <end position="271"/>
    </location>
</feature>
<evidence type="ECO:0000259" key="6">
    <source>
        <dbReference type="PROSITE" id="PS51037"/>
    </source>
</evidence>
<dbReference type="InterPro" id="IPR038704">
    <property type="entry name" value="YEAST_sf"/>
</dbReference>
<dbReference type="PANTHER" id="PTHR47573">
    <property type="entry name" value="PROTEIN AF-9 HOMOLOG"/>
    <property type="match status" value="1"/>
</dbReference>
<dbReference type="InterPro" id="IPR055129">
    <property type="entry name" value="YEATS_dom"/>
</dbReference>
<dbReference type="AlphaFoldDB" id="A0A2H6K6V5"/>
<protein>
    <submittedName>
        <fullName evidence="7">Gas41</fullName>
    </submittedName>
</protein>
<dbReference type="OrthoDB" id="16041at2759"/>
<comment type="caution">
    <text evidence="7">The sequence shown here is derived from an EMBL/GenBank/DDBJ whole genome shotgun (WGS) entry which is preliminary data.</text>
</comment>
<reference evidence="7 8" key="1">
    <citation type="journal article" date="2017" name="BMC Genomics">
        <title>Whole-genome assembly of Babesia ovata and comparative genomics between closely related pathogens.</title>
        <authorList>
            <person name="Yamagishi J."/>
            <person name="Asada M."/>
            <person name="Hakimi H."/>
            <person name="Tanaka T.Q."/>
            <person name="Sugimoto C."/>
            <person name="Kawazu S."/>
        </authorList>
    </citation>
    <scope>NUCLEOTIDE SEQUENCE [LARGE SCALE GENOMIC DNA]</scope>
    <source>
        <strain evidence="7 8">Miyake</strain>
    </source>
</reference>
<dbReference type="GO" id="GO:0006355">
    <property type="term" value="P:regulation of DNA-templated transcription"/>
    <property type="evidence" value="ECO:0007669"/>
    <property type="project" value="InterPro"/>
</dbReference>
<dbReference type="PANTHER" id="PTHR47573:SF1">
    <property type="entry name" value="PROTEIN AF-9 HOMOLOG"/>
    <property type="match status" value="1"/>
</dbReference>
<dbReference type="RefSeq" id="XP_028864969.1">
    <property type="nucleotide sequence ID" value="XM_029009136.1"/>
</dbReference>
<proteinExistence type="predicted"/>
<evidence type="ECO:0000256" key="5">
    <source>
        <dbReference type="SAM" id="MobiDB-lite"/>
    </source>
</evidence>
<dbReference type="Pfam" id="PF03366">
    <property type="entry name" value="YEATS"/>
    <property type="match status" value="1"/>
</dbReference>
<feature type="compositionally biased region" description="Polar residues" evidence="5">
    <location>
        <begin position="279"/>
        <end position="291"/>
    </location>
</feature>
<evidence type="ECO:0000256" key="1">
    <source>
        <dbReference type="ARBA" id="ARBA00023015"/>
    </source>
</evidence>
<evidence type="ECO:0000256" key="3">
    <source>
        <dbReference type="ARBA" id="ARBA00023242"/>
    </source>
</evidence>
<name>A0A2H6K6V5_9APIC</name>
<keyword evidence="8" id="KW-1185">Reference proteome</keyword>
<keyword evidence="3 4" id="KW-0539">Nucleus</keyword>
<evidence type="ECO:0000313" key="7">
    <source>
        <dbReference type="EMBL" id="GBE58726.1"/>
    </source>
</evidence>